<comment type="caution">
    <text evidence="1">The sequence shown here is derived from an EMBL/GenBank/DDBJ whole genome shotgun (WGS) entry which is preliminary data.</text>
</comment>
<dbReference type="Proteomes" id="UP000223968">
    <property type="component" value="Unassembled WGS sequence"/>
</dbReference>
<evidence type="ECO:0000313" key="2">
    <source>
        <dbReference type="Proteomes" id="UP000223968"/>
    </source>
</evidence>
<organism evidence="1 2">
    <name type="scientific">Helicocarpus griseus UAMH5409</name>
    <dbReference type="NCBI Taxonomy" id="1447875"/>
    <lineage>
        <taxon>Eukaryota</taxon>
        <taxon>Fungi</taxon>
        <taxon>Dikarya</taxon>
        <taxon>Ascomycota</taxon>
        <taxon>Pezizomycotina</taxon>
        <taxon>Eurotiomycetes</taxon>
        <taxon>Eurotiomycetidae</taxon>
        <taxon>Onygenales</taxon>
        <taxon>Ajellomycetaceae</taxon>
        <taxon>Helicocarpus</taxon>
    </lineage>
</organism>
<proteinExistence type="predicted"/>
<reference evidence="1 2" key="1">
    <citation type="submission" date="2017-10" db="EMBL/GenBank/DDBJ databases">
        <title>Comparative genomics in systemic dimorphic fungi from Ajellomycetaceae.</title>
        <authorList>
            <person name="Munoz J.F."/>
            <person name="Mcewen J.G."/>
            <person name="Clay O.K."/>
            <person name="Cuomo C.A."/>
        </authorList>
    </citation>
    <scope>NUCLEOTIDE SEQUENCE [LARGE SCALE GENOMIC DNA]</scope>
    <source>
        <strain evidence="1 2">UAMH5409</strain>
    </source>
</reference>
<dbReference type="AlphaFoldDB" id="A0A2B7WHP2"/>
<sequence length="245" mass="27840">MVVPCAVDQLKQLANVMPVTSPNDTKQRELSQLKIFRLNVHFQPGFQLFKQRNAIQEALSRTGIIVALAEPESPERNLQTRGALLGFKWPRIIFLLGSACQLRLSTWPEQPRSCGMIMMSPTFQRRRPAIGLSPLIAMAYVRRSSDFNEYCVSIGITFSESVVHRLVAITIQSLKSLQSVEVVSRNRPRVSSRIETKFQYGDEFSAQFILRAFEKARPGYPLFDPVGENSALYRQNFESSNWNPS</sequence>
<protein>
    <submittedName>
        <fullName evidence="1">Uncharacterized protein</fullName>
    </submittedName>
</protein>
<dbReference type="EMBL" id="PDNB01000293">
    <property type="protein sequence ID" value="PGG96146.1"/>
    <property type="molecule type" value="Genomic_DNA"/>
</dbReference>
<name>A0A2B7WHP2_9EURO</name>
<evidence type="ECO:0000313" key="1">
    <source>
        <dbReference type="EMBL" id="PGG96146.1"/>
    </source>
</evidence>
<keyword evidence="2" id="KW-1185">Reference proteome</keyword>
<gene>
    <name evidence="1" type="ORF">AJ79_09712</name>
</gene>
<accession>A0A2B7WHP2</accession>